<name>A0ABM3K633_BACDO</name>
<accession>A0ABM3K633</accession>
<sequence>MFPIFLYFDDIELNNPLRSHKEPILAAYYSLPSAPTCLNHKLKFIFPAALFKSKDVKKFGNDRCLYKLIEIFNDLEQNGLQIKVNNQVETIYFALDPVLGDNLALNYILGFSRSFSSNYFCRFCKTCKTECQNEAQEVSDKLRNKENYYSDVQISNVQLTGVRENSIFNKLHSFHVIENFAVDLLHDLFEGVLNYDLCHIIMYFIENKFFDLVFLNCQKANFDYVLTEKGNKSPPLKAEHLKTYFKLKMTGREMIYVET</sequence>
<proteinExistence type="predicted"/>
<protein>
    <submittedName>
        <fullName evidence="2">Uncharacterized protein LOC125779724</fullName>
    </submittedName>
</protein>
<evidence type="ECO:0000313" key="1">
    <source>
        <dbReference type="Proteomes" id="UP001652620"/>
    </source>
</evidence>
<keyword evidence="1" id="KW-1185">Reference proteome</keyword>
<dbReference type="GeneID" id="125779724"/>
<evidence type="ECO:0000313" key="2">
    <source>
        <dbReference type="RefSeq" id="XP_049316955.1"/>
    </source>
</evidence>
<dbReference type="RefSeq" id="XP_049316955.1">
    <property type="nucleotide sequence ID" value="XM_049460998.1"/>
</dbReference>
<dbReference type="Proteomes" id="UP001652620">
    <property type="component" value="Chromosome 6"/>
</dbReference>
<gene>
    <name evidence="2" type="primary">LOC125779724</name>
</gene>
<reference evidence="2" key="1">
    <citation type="submission" date="2025-08" db="UniProtKB">
        <authorList>
            <consortium name="RefSeq"/>
        </authorList>
    </citation>
    <scope>IDENTIFICATION</scope>
    <source>
        <tissue evidence="2">Adult</tissue>
    </source>
</reference>
<organism evidence="1 2">
    <name type="scientific">Bactrocera dorsalis</name>
    <name type="common">Oriental fruit fly</name>
    <name type="synonym">Dacus dorsalis</name>
    <dbReference type="NCBI Taxonomy" id="27457"/>
    <lineage>
        <taxon>Eukaryota</taxon>
        <taxon>Metazoa</taxon>
        <taxon>Ecdysozoa</taxon>
        <taxon>Arthropoda</taxon>
        <taxon>Hexapoda</taxon>
        <taxon>Insecta</taxon>
        <taxon>Pterygota</taxon>
        <taxon>Neoptera</taxon>
        <taxon>Endopterygota</taxon>
        <taxon>Diptera</taxon>
        <taxon>Brachycera</taxon>
        <taxon>Muscomorpha</taxon>
        <taxon>Tephritoidea</taxon>
        <taxon>Tephritidae</taxon>
        <taxon>Bactrocera</taxon>
        <taxon>Bactrocera</taxon>
    </lineage>
</organism>